<protein>
    <submittedName>
        <fullName evidence="2">Uncharacterized protein</fullName>
    </submittedName>
</protein>
<reference evidence="2 3" key="1">
    <citation type="journal article" date="2017" name="Curr. Biol.">
        <title>Genome architecture and evolution of a unichromosomal asexual nematode.</title>
        <authorList>
            <person name="Fradin H."/>
            <person name="Zegar C."/>
            <person name="Gutwein M."/>
            <person name="Lucas J."/>
            <person name="Kovtun M."/>
            <person name="Corcoran D."/>
            <person name="Baugh L.R."/>
            <person name="Kiontke K."/>
            <person name="Gunsalus K."/>
            <person name="Fitch D.H."/>
            <person name="Piano F."/>
        </authorList>
    </citation>
    <scope>NUCLEOTIDE SEQUENCE [LARGE SCALE GENOMIC DNA]</scope>
    <source>
        <strain evidence="2">PF1309</strain>
    </source>
</reference>
<dbReference type="EMBL" id="LIAE01006215">
    <property type="protein sequence ID" value="PAV92403.1"/>
    <property type="molecule type" value="Genomic_DNA"/>
</dbReference>
<evidence type="ECO:0000256" key="1">
    <source>
        <dbReference type="SAM" id="MobiDB-lite"/>
    </source>
</evidence>
<feature type="compositionally biased region" description="Basic residues" evidence="1">
    <location>
        <begin position="236"/>
        <end position="248"/>
    </location>
</feature>
<comment type="caution">
    <text evidence="2">The sequence shown here is derived from an EMBL/GenBank/DDBJ whole genome shotgun (WGS) entry which is preliminary data.</text>
</comment>
<dbReference type="AlphaFoldDB" id="A0A2A2M1Z4"/>
<evidence type="ECO:0000313" key="2">
    <source>
        <dbReference type="EMBL" id="PAV92403.1"/>
    </source>
</evidence>
<accession>A0A2A2M1Z4</accession>
<feature type="region of interest" description="Disordered" evidence="1">
    <location>
        <begin position="231"/>
        <end position="256"/>
    </location>
</feature>
<evidence type="ECO:0000313" key="3">
    <source>
        <dbReference type="Proteomes" id="UP000218231"/>
    </source>
</evidence>
<sequence length="445" mass="48166">MLLRAFHADRDVARPEVDGLDPLGLGEREERIGHQVLAVARCHVARQGAEQVELFAFLRGPLPEWQRGDGHGCGLARASDQRARLSAEWCSAYSGSEVVSKLRSAAQASRSATAYMTRRPNLRKRGPPPITRCFSSVRGDKRRYSAASSLVRGCETSPLLQRQWRKLCQAAIAAAHQRIATAHQPTHAGAQGAVLVPVARDGIGAEQPFGHFAQGRARQGRVERLQGVQLQQCGRRGPRTGRRRRRGNRGGSQGVEFRRERAIARAGRGAGTSGVEVGHTVLQARREREPQAAAGPMRHQHQALAIVDQLLAARNAPELEGMGFGWRVGVGIELHHGIVVREPGRMRFARIQGWVFQQAQAPSLRRVRSAATAQPVAAVVGIPAQVFPGQRGAIEVQDVEIGGCRIPVVGAAISHGESSLCLGCVATISAMRELSKCHQVIIKNG</sequence>
<dbReference type="Proteomes" id="UP000218231">
    <property type="component" value="Unassembled WGS sequence"/>
</dbReference>
<proteinExistence type="predicted"/>
<keyword evidence="3" id="KW-1185">Reference proteome</keyword>
<name>A0A2A2M1Z4_9BILA</name>
<gene>
    <name evidence="2" type="ORF">WR25_23399</name>
</gene>
<organism evidence="2 3">
    <name type="scientific">Diploscapter pachys</name>
    <dbReference type="NCBI Taxonomy" id="2018661"/>
    <lineage>
        <taxon>Eukaryota</taxon>
        <taxon>Metazoa</taxon>
        <taxon>Ecdysozoa</taxon>
        <taxon>Nematoda</taxon>
        <taxon>Chromadorea</taxon>
        <taxon>Rhabditida</taxon>
        <taxon>Rhabditina</taxon>
        <taxon>Rhabditomorpha</taxon>
        <taxon>Rhabditoidea</taxon>
        <taxon>Rhabditidae</taxon>
        <taxon>Diploscapter</taxon>
    </lineage>
</organism>